<accession>A0A7S1YLD6</accession>
<dbReference type="Gene3D" id="1.25.40.10">
    <property type="entry name" value="Tetratricopeptide repeat domain"/>
    <property type="match status" value="2"/>
</dbReference>
<evidence type="ECO:0000256" key="3">
    <source>
        <dbReference type="PROSITE-ProRule" id="PRU00339"/>
    </source>
</evidence>
<feature type="compositionally biased region" description="Low complexity" evidence="4">
    <location>
        <begin position="31"/>
        <end position="42"/>
    </location>
</feature>
<dbReference type="PANTHER" id="PTHR45641:SF19">
    <property type="entry name" value="NEPHROCYSTIN-3"/>
    <property type="match status" value="1"/>
</dbReference>
<feature type="compositionally biased region" description="Basic and acidic residues" evidence="4">
    <location>
        <begin position="105"/>
        <end position="114"/>
    </location>
</feature>
<dbReference type="PANTHER" id="PTHR45641">
    <property type="entry name" value="TETRATRICOPEPTIDE REPEAT PROTEIN (AFU_ORTHOLOGUE AFUA_6G03870)"/>
    <property type="match status" value="1"/>
</dbReference>
<evidence type="ECO:0000256" key="1">
    <source>
        <dbReference type="ARBA" id="ARBA00022737"/>
    </source>
</evidence>
<feature type="compositionally biased region" description="Low complexity" evidence="4">
    <location>
        <begin position="131"/>
        <end position="143"/>
    </location>
</feature>
<feature type="compositionally biased region" description="Polar residues" evidence="4">
    <location>
        <begin position="144"/>
        <end position="153"/>
    </location>
</feature>
<name>A0A7S1YLD6_9STRA</name>
<evidence type="ECO:0000256" key="2">
    <source>
        <dbReference type="ARBA" id="ARBA00022803"/>
    </source>
</evidence>
<dbReference type="EMBL" id="HBGK01048094">
    <property type="protein sequence ID" value="CAD9307854.1"/>
    <property type="molecule type" value="Transcribed_RNA"/>
</dbReference>
<feature type="repeat" description="TPR" evidence="3">
    <location>
        <begin position="392"/>
        <end position="425"/>
    </location>
</feature>
<evidence type="ECO:0008006" key="6">
    <source>
        <dbReference type="Google" id="ProtNLM"/>
    </source>
</evidence>
<feature type="compositionally biased region" description="Polar residues" evidence="4">
    <location>
        <begin position="203"/>
        <end position="220"/>
    </location>
</feature>
<organism evidence="5">
    <name type="scientific">Grammatophora oceanica</name>
    <dbReference type="NCBI Taxonomy" id="210454"/>
    <lineage>
        <taxon>Eukaryota</taxon>
        <taxon>Sar</taxon>
        <taxon>Stramenopiles</taxon>
        <taxon>Ochrophyta</taxon>
        <taxon>Bacillariophyta</taxon>
        <taxon>Fragilariophyceae</taxon>
        <taxon>Fragilariophycidae</taxon>
        <taxon>Rhabdonematales</taxon>
        <taxon>Grammatophoraceae</taxon>
        <taxon>Grammatophora</taxon>
    </lineage>
</organism>
<protein>
    <recommendedName>
        <fullName evidence="6">MalT-like TPR region domain-containing protein</fullName>
    </recommendedName>
</protein>
<evidence type="ECO:0000313" key="5">
    <source>
        <dbReference type="EMBL" id="CAD9307854.1"/>
    </source>
</evidence>
<keyword evidence="1" id="KW-0677">Repeat</keyword>
<dbReference type="Pfam" id="PF13374">
    <property type="entry name" value="TPR_10"/>
    <property type="match status" value="1"/>
</dbReference>
<feature type="region of interest" description="Disordered" evidence="4">
    <location>
        <begin position="1"/>
        <end position="241"/>
    </location>
</feature>
<dbReference type="InterPro" id="IPR011990">
    <property type="entry name" value="TPR-like_helical_dom_sf"/>
</dbReference>
<gene>
    <name evidence="5" type="ORF">GOCE00092_LOCUS25238</name>
</gene>
<dbReference type="AlphaFoldDB" id="A0A7S1YLD6"/>
<feature type="repeat" description="TPR" evidence="3">
    <location>
        <begin position="478"/>
        <end position="511"/>
    </location>
</feature>
<dbReference type="InterPro" id="IPR019734">
    <property type="entry name" value="TPR_rpt"/>
</dbReference>
<keyword evidence="2 3" id="KW-0802">TPR repeat</keyword>
<sequence>MMSPVQQLFQRRKGALVHPPPPPAHNKHSVLMKSVSSSSTTFDSEDEELSNGPLLSESPFTCSSSDDSTDRQREVDVTSPLSFSEDDEVHGKVDESDGFLQGLGHIEDNEHEGEGTSLETISSLKPAPTPSNNNGSSSAVNVSPTTVTATYTFPSAARPRKGGLPPRSRSPRSRTLSNDSASSSATTSSSKSGVQRPPRMVRRSSTIAVASRQRSGSTGSAPDAARRPDKPNRVRRSSSTGDITHILNNFDALYQTLELRMHKYGETHTKVGQTWNHIGNLHFRNQHWKAALKTYQNATLCTDPHVRAAAYRNIGTVYWTMMDLPKAKYHLAQALEIYQSLSHSQALTGELANCLYQMGLVLSLQENLDGALQALYHCRRLQEECGSAMDVARTLDAIGKLHVRFGDLDDAMDCHQEALALRQQSGEPRLLSSFSNIGAVHRAQGNIQEALFAFVTVLSVQKTELAQSPGPRLSQDVGDTLVTIGQLYLDQEQPSEALRSFREAIHCYEDAGLERSDPRMQQVFSQVA</sequence>
<dbReference type="Pfam" id="PF13424">
    <property type="entry name" value="TPR_12"/>
    <property type="match status" value="2"/>
</dbReference>
<proteinExistence type="predicted"/>
<dbReference type="SMART" id="SM00028">
    <property type="entry name" value="TPR"/>
    <property type="match status" value="6"/>
</dbReference>
<reference evidence="5" key="1">
    <citation type="submission" date="2021-01" db="EMBL/GenBank/DDBJ databases">
        <authorList>
            <person name="Corre E."/>
            <person name="Pelletier E."/>
            <person name="Niang G."/>
            <person name="Scheremetjew M."/>
            <person name="Finn R."/>
            <person name="Kale V."/>
            <person name="Holt S."/>
            <person name="Cochrane G."/>
            <person name="Meng A."/>
            <person name="Brown T."/>
            <person name="Cohen L."/>
        </authorList>
    </citation>
    <scope>NUCLEOTIDE SEQUENCE</scope>
    <source>
        <strain evidence="5">CCMP 410</strain>
    </source>
</reference>
<dbReference type="PROSITE" id="PS50005">
    <property type="entry name" value="TPR"/>
    <property type="match status" value="2"/>
</dbReference>
<evidence type="ECO:0000256" key="4">
    <source>
        <dbReference type="SAM" id="MobiDB-lite"/>
    </source>
</evidence>
<dbReference type="SUPFAM" id="SSF48452">
    <property type="entry name" value="TPR-like"/>
    <property type="match status" value="2"/>
</dbReference>
<feature type="compositionally biased region" description="Low complexity" evidence="4">
    <location>
        <begin position="162"/>
        <end position="192"/>
    </location>
</feature>